<sequence>MEHVPRDVQDSSFEAEVEARCSNVEASNPVLDEQGAEKLKGDAIGNTLYSESGLLKTLISLSKFNDDAWSEQFEEQLCFLWDMTFEDDVIAVLLQHDFINLACQVIQTSSVPRLIEILIGILGNMSARKEVRIHLAHSSTADILISLLATSDSLTLLQLVRLLNSCVWHVNRSSHTNDGELQDEEKHLDLHAEVESWIALLKNNSGALNEHLSFILKSSTNEELLQSTLELLNNLCCTTSKNHYFSEFLSTSMLLEGLTEALHQLLDVGEEKEANVVWGDKSEKAAQHWTQTLSAFTLHHAGTDLIYDQRQIIMRSLCSILDPLGLQENIFPLDSRKLEILDSILDVIDCLKNKKNYSPPALLPRILTILSFLSVVTKDTGDQADTPEESDNEESLEMQWEVQSRLFTYCFSVLCDIDLTEFLEAFGDNPIPKVRALLSSLSQCSDHKIVKITTVIERLLT</sequence>
<dbReference type="Gene3D" id="1.25.10.10">
    <property type="entry name" value="Leucine-rich Repeat Variant"/>
    <property type="match status" value="1"/>
</dbReference>
<comment type="subcellular location">
    <subcellularLocation>
        <location evidence="1">Nucleus</location>
    </subcellularLocation>
</comment>
<dbReference type="KEGG" id="tpal:117641823"/>
<protein>
    <submittedName>
        <fullName evidence="5">Uncharacterized protein LOC117641823</fullName>
    </submittedName>
</protein>
<dbReference type="PANTHER" id="PTHR23424">
    <property type="entry name" value="SERUM AMYLOID A"/>
    <property type="match status" value="1"/>
</dbReference>
<dbReference type="InterPro" id="IPR052464">
    <property type="entry name" value="Synovial_Prolif_Regulator"/>
</dbReference>
<dbReference type="RefSeq" id="XP_034235374.1">
    <property type="nucleotide sequence ID" value="XM_034379483.1"/>
</dbReference>
<keyword evidence="4" id="KW-1185">Reference proteome</keyword>
<evidence type="ECO:0000313" key="5">
    <source>
        <dbReference type="RefSeq" id="XP_034235374.1"/>
    </source>
</evidence>
<proteinExistence type="inferred from homology"/>
<dbReference type="PANTHER" id="PTHR23424:SF23">
    <property type="entry name" value="PROTEIN SAAL1"/>
    <property type="match status" value="1"/>
</dbReference>
<dbReference type="GeneID" id="117641823"/>
<evidence type="ECO:0000256" key="2">
    <source>
        <dbReference type="ARBA" id="ARBA00023242"/>
    </source>
</evidence>
<dbReference type="SUPFAM" id="SSF48371">
    <property type="entry name" value="ARM repeat"/>
    <property type="match status" value="1"/>
</dbReference>
<dbReference type="InterPro" id="IPR011989">
    <property type="entry name" value="ARM-like"/>
</dbReference>
<gene>
    <name evidence="5" type="primary">LOC117641823</name>
</gene>
<dbReference type="Proteomes" id="UP000515158">
    <property type="component" value="Unplaced"/>
</dbReference>
<reference evidence="5" key="1">
    <citation type="submission" date="2025-08" db="UniProtKB">
        <authorList>
            <consortium name="RefSeq"/>
        </authorList>
    </citation>
    <scope>IDENTIFICATION</scope>
    <source>
        <tissue evidence="5">Total insect</tissue>
    </source>
</reference>
<dbReference type="OrthoDB" id="2156856at2759"/>
<accession>A0A6P8ZJH7</accession>
<evidence type="ECO:0000256" key="1">
    <source>
        <dbReference type="ARBA" id="ARBA00004123"/>
    </source>
</evidence>
<evidence type="ECO:0000256" key="3">
    <source>
        <dbReference type="ARBA" id="ARBA00038401"/>
    </source>
</evidence>
<dbReference type="GO" id="GO:0005654">
    <property type="term" value="C:nucleoplasm"/>
    <property type="evidence" value="ECO:0007669"/>
    <property type="project" value="TreeGrafter"/>
</dbReference>
<keyword evidence="2" id="KW-0539">Nucleus</keyword>
<dbReference type="InParanoid" id="A0A6P8ZJH7"/>
<organism evidence="5">
    <name type="scientific">Thrips palmi</name>
    <name type="common">Melon thrips</name>
    <dbReference type="NCBI Taxonomy" id="161013"/>
    <lineage>
        <taxon>Eukaryota</taxon>
        <taxon>Metazoa</taxon>
        <taxon>Ecdysozoa</taxon>
        <taxon>Arthropoda</taxon>
        <taxon>Hexapoda</taxon>
        <taxon>Insecta</taxon>
        <taxon>Pterygota</taxon>
        <taxon>Neoptera</taxon>
        <taxon>Paraneoptera</taxon>
        <taxon>Thysanoptera</taxon>
        <taxon>Terebrantia</taxon>
        <taxon>Thripoidea</taxon>
        <taxon>Thripidae</taxon>
        <taxon>Thrips</taxon>
    </lineage>
</organism>
<evidence type="ECO:0000313" key="4">
    <source>
        <dbReference type="Proteomes" id="UP000515158"/>
    </source>
</evidence>
<dbReference type="InterPro" id="IPR016024">
    <property type="entry name" value="ARM-type_fold"/>
</dbReference>
<dbReference type="AlphaFoldDB" id="A0A6P8ZJH7"/>
<comment type="similarity">
    <text evidence="3">Belongs to the SAAL1 family.</text>
</comment>
<name>A0A6P8ZJH7_THRPL</name>